<keyword evidence="3" id="KW-1185">Reference proteome</keyword>
<dbReference type="InterPro" id="IPR010994">
    <property type="entry name" value="RuvA_2-like"/>
</dbReference>
<proteinExistence type="predicted"/>
<feature type="transmembrane region" description="Helical" evidence="1">
    <location>
        <begin position="21"/>
        <end position="39"/>
    </location>
</feature>
<keyword evidence="1" id="KW-1133">Transmembrane helix</keyword>
<dbReference type="RefSeq" id="WP_090336863.1">
    <property type="nucleotide sequence ID" value="NZ_FNXY01000005.1"/>
</dbReference>
<dbReference type="SUPFAM" id="SSF47781">
    <property type="entry name" value="RuvA domain 2-like"/>
    <property type="match status" value="1"/>
</dbReference>
<sequence length="710" mass="82088">MRKDNRKSHVKPEIRHSCAIFRLYVLTVLCIFIPLRKLVAQEPPRPEIDINQFIQDLIPIASEDNINEGLFEILFQLYTNPLDLNVVTTDDLASTMLLSEIQINSFFEYRQKLGPFISLYELQAVPDFDLITIKKLLPFVILRPKPLPLRESFKNPTQHFLLVRSGRILEQQKGFSEIDTSGRSTSRYAGKPLYGSIRYRYARAGQYSFGFTMENDAGEALTWKPGRQIFGADFTSFHAQIINRGKIKNLVVGDFQMQAGQGLIMSGGFSLGKGSEVIRTTYRSTIGLRPFTSVLEAGFFRGIAATYAARKNLDVTLFYSYTRRDGSVENNATVQDELTVSTLQISGYHRTITERANHGAVGEQNIGFHTLYKLRSQRGQIGISVLNTFYNATLHKKDELYNNFEFQGNQNIVFGIHGDYRWQNMHFFGEGARSKSGGVGGLAGFITGLGKTVDFTLLLRHYDRDFHSLYGGSISEATRPVNETGVYWGLRYAPNRRWQFSGFYDRFHFPWLKYQINAPSDGQDYFLHALWKPNKRLNMYAVFHEKHKAHNEPDSPFPIPQVLTTVRRTVMINFEYEVPLKFSVRTRLQGGDFWYEGKSKSSGFTIVQDLNYRLSKIEISARIAFFKTDNYDSRQYVYEKDMLYAFSLPAYYDQGTRHYLMLRYPLFQKMKLWIRWSQTRYVKLEEISSGLNEIQGKKRSELKAQLMYQF</sequence>
<dbReference type="AlphaFoldDB" id="A0A1H6WAT3"/>
<evidence type="ECO:0000256" key="1">
    <source>
        <dbReference type="SAM" id="Phobius"/>
    </source>
</evidence>
<protein>
    <recommendedName>
        <fullName evidence="4">Helix-hairpin-helix motif-containing protein</fullName>
    </recommendedName>
</protein>
<accession>A0A1H6WAT3</accession>
<gene>
    <name evidence="2" type="ORF">SAMN04487995_3269</name>
</gene>
<evidence type="ECO:0008006" key="4">
    <source>
        <dbReference type="Google" id="ProtNLM"/>
    </source>
</evidence>
<keyword evidence="1" id="KW-0472">Membrane</keyword>
<evidence type="ECO:0000313" key="3">
    <source>
        <dbReference type="Proteomes" id="UP000199532"/>
    </source>
</evidence>
<reference evidence="2 3" key="1">
    <citation type="submission" date="2016-10" db="EMBL/GenBank/DDBJ databases">
        <authorList>
            <person name="de Groot N.N."/>
        </authorList>
    </citation>
    <scope>NUCLEOTIDE SEQUENCE [LARGE SCALE GENOMIC DNA]</scope>
    <source>
        <strain evidence="2 3">DSM 19938</strain>
    </source>
</reference>
<keyword evidence="1" id="KW-0812">Transmembrane</keyword>
<organism evidence="2 3">
    <name type="scientific">Dyadobacter koreensis</name>
    <dbReference type="NCBI Taxonomy" id="408657"/>
    <lineage>
        <taxon>Bacteria</taxon>
        <taxon>Pseudomonadati</taxon>
        <taxon>Bacteroidota</taxon>
        <taxon>Cytophagia</taxon>
        <taxon>Cytophagales</taxon>
        <taxon>Spirosomataceae</taxon>
        <taxon>Dyadobacter</taxon>
    </lineage>
</organism>
<dbReference type="STRING" id="408657.SAMN04487995_3269"/>
<dbReference type="EMBL" id="FNXY01000005">
    <property type="protein sequence ID" value="SEJ11167.1"/>
    <property type="molecule type" value="Genomic_DNA"/>
</dbReference>
<evidence type="ECO:0000313" key="2">
    <source>
        <dbReference type="EMBL" id="SEJ11167.1"/>
    </source>
</evidence>
<dbReference type="Proteomes" id="UP000199532">
    <property type="component" value="Unassembled WGS sequence"/>
</dbReference>
<dbReference type="OrthoDB" id="9766750at2"/>
<name>A0A1H6WAT3_9BACT</name>